<feature type="compositionally biased region" description="Low complexity" evidence="1">
    <location>
        <begin position="26"/>
        <end position="35"/>
    </location>
</feature>
<feature type="compositionally biased region" description="Polar residues" evidence="1">
    <location>
        <begin position="1"/>
        <end position="17"/>
    </location>
</feature>
<dbReference type="PANTHER" id="PTHR33223:SF6">
    <property type="entry name" value="CCHC-TYPE DOMAIN-CONTAINING PROTEIN"/>
    <property type="match status" value="1"/>
</dbReference>
<dbReference type="AlphaFoldDB" id="A0A9W7IRF3"/>
<feature type="region of interest" description="Disordered" evidence="1">
    <location>
        <begin position="1"/>
        <end position="45"/>
    </location>
</feature>
<protein>
    <recommendedName>
        <fullName evidence="2">Retrotransposon gag domain-containing protein</fullName>
    </recommendedName>
</protein>
<accession>A0A9W7IRF3</accession>
<dbReference type="EMBL" id="BSYR01000035">
    <property type="protein sequence ID" value="GMJ00921.1"/>
    <property type="molecule type" value="Genomic_DNA"/>
</dbReference>
<comment type="caution">
    <text evidence="3">The sequence shown here is derived from an EMBL/GenBank/DDBJ whole genome shotgun (WGS) entry which is preliminary data.</text>
</comment>
<dbReference type="Proteomes" id="UP001165190">
    <property type="component" value="Unassembled WGS sequence"/>
</dbReference>
<gene>
    <name evidence="3" type="ORF">HRI_003761300</name>
</gene>
<dbReference type="InterPro" id="IPR005162">
    <property type="entry name" value="Retrotrans_gag_dom"/>
</dbReference>
<evidence type="ECO:0000313" key="4">
    <source>
        <dbReference type="Proteomes" id="UP001165190"/>
    </source>
</evidence>
<proteinExistence type="predicted"/>
<evidence type="ECO:0000256" key="1">
    <source>
        <dbReference type="SAM" id="MobiDB-lite"/>
    </source>
</evidence>
<reference evidence="3" key="1">
    <citation type="submission" date="2023-05" db="EMBL/GenBank/DDBJ databases">
        <title>Genome and transcriptome analyses reveal genes involved in the formation of fine ridges on petal epidermal cells in Hibiscus trionum.</title>
        <authorList>
            <person name="Koshimizu S."/>
            <person name="Masuda S."/>
            <person name="Ishii T."/>
            <person name="Shirasu K."/>
            <person name="Hoshino A."/>
            <person name="Arita M."/>
        </authorList>
    </citation>
    <scope>NUCLEOTIDE SEQUENCE</scope>
    <source>
        <strain evidence="3">Hamamatsu line</strain>
    </source>
</reference>
<evidence type="ECO:0000313" key="3">
    <source>
        <dbReference type="EMBL" id="GMJ00921.1"/>
    </source>
</evidence>
<dbReference type="PANTHER" id="PTHR33223">
    <property type="entry name" value="CCHC-TYPE DOMAIN-CONTAINING PROTEIN"/>
    <property type="match status" value="1"/>
</dbReference>
<dbReference type="Pfam" id="PF03732">
    <property type="entry name" value="Retrotrans_gag"/>
    <property type="match status" value="1"/>
</dbReference>
<feature type="domain" description="Retrotransposon gag" evidence="2">
    <location>
        <begin position="125"/>
        <end position="218"/>
    </location>
</feature>
<evidence type="ECO:0000259" key="2">
    <source>
        <dbReference type="Pfam" id="PF03732"/>
    </source>
</evidence>
<dbReference type="OrthoDB" id="986409at2759"/>
<sequence length="295" mass="34450">MEEINDNPSNNSQNGRDGQQDPPPREQQQVPPRQQLSIPPRQPQYVRTTKDYLEHDFRGFDPTVTELEIEANHFELKPVMFNMINTLGQFGGSATEDARHHLRRFLDICRAFKLHGVHQDVLRLRLFPYSLRDRVKQWLNNQPAGSFNTWTELCKDFLDRFSPSNVTDRLRNEITTFQQGDDEAMYEASERYQQMLNNCRLHGFPAWTHVSMFYNGVNYPTRMMIDASANEIILDIPPEEALRILNQAAKNDYKYLTAHRCGIRRPTIVNKVEASESVNTRLDKLTELIMNMVNH</sequence>
<organism evidence="3 4">
    <name type="scientific">Hibiscus trionum</name>
    <name type="common">Flower of an hour</name>
    <dbReference type="NCBI Taxonomy" id="183268"/>
    <lineage>
        <taxon>Eukaryota</taxon>
        <taxon>Viridiplantae</taxon>
        <taxon>Streptophyta</taxon>
        <taxon>Embryophyta</taxon>
        <taxon>Tracheophyta</taxon>
        <taxon>Spermatophyta</taxon>
        <taxon>Magnoliopsida</taxon>
        <taxon>eudicotyledons</taxon>
        <taxon>Gunneridae</taxon>
        <taxon>Pentapetalae</taxon>
        <taxon>rosids</taxon>
        <taxon>malvids</taxon>
        <taxon>Malvales</taxon>
        <taxon>Malvaceae</taxon>
        <taxon>Malvoideae</taxon>
        <taxon>Hibiscus</taxon>
    </lineage>
</organism>
<name>A0A9W7IRF3_HIBTR</name>
<keyword evidence="4" id="KW-1185">Reference proteome</keyword>